<proteinExistence type="predicted"/>
<dbReference type="RefSeq" id="WP_377345631.1">
    <property type="nucleotide sequence ID" value="NZ_JBHLTP010000003.1"/>
</dbReference>
<gene>
    <name evidence="1" type="ORF">ACFFGV_05730</name>
</gene>
<accession>A0ABV6LLC4</accession>
<dbReference type="InterPro" id="IPR023203">
    <property type="entry name" value="TTHA0068_sf"/>
</dbReference>
<organism evidence="1 2">
    <name type="scientific">Pontibacillus salicampi</name>
    <dbReference type="NCBI Taxonomy" id="1449801"/>
    <lineage>
        <taxon>Bacteria</taxon>
        <taxon>Bacillati</taxon>
        <taxon>Bacillota</taxon>
        <taxon>Bacilli</taxon>
        <taxon>Bacillales</taxon>
        <taxon>Bacillaceae</taxon>
        <taxon>Pontibacillus</taxon>
    </lineage>
</organism>
<dbReference type="Proteomes" id="UP001589836">
    <property type="component" value="Unassembled WGS sequence"/>
</dbReference>
<evidence type="ECO:0000313" key="1">
    <source>
        <dbReference type="EMBL" id="MFC0523094.1"/>
    </source>
</evidence>
<dbReference type="Pfam" id="PF03745">
    <property type="entry name" value="DUF309"/>
    <property type="match status" value="1"/>
</dbReference>
<dbReference type="InterPro" id="IPR005500">
    <property type="entry name" value="DUF309"/>
</dbReference>
<reference evidence="1 2" key="1">
    <citation type="submission" date="2024-09" db="EMBL/GenBank/DDBJ databases">
        <authorList>
            <person name="Sun Q."/>
            <person name="Mori K."/>
        </authorList>
    </citation>
    <scope>NUCLEOTIDE SEQUENCE [LARGE SCALE GENOMIC DNA]</scope>
    <source>
        <strain evidence="1 2">NCAIM B.02529</strain>
    </source>
</reference>
<dbReference type="PANTHER" id="PTHR34796:SF1">
    <property type="entry name" value="EXPRESSED PROTEIN"/>
    <property type="match status" value="1"/>
</dbReference>
<comment type="caution">
    <text evidence="1">The sequence shown here is derived from an EMBL/GenBank/DDBJ whole genome shotgun (WGS) entry which is preliminary data.</text>
</comment>
<dbReference type="PANTHER" id="PTHR34796">
    <property type="entry name" value="EXPRESSED PROTEIN"/>
    <property type="match status" value="1"/>
</dbReference>
<keyword evidence="2" id="KW-1185">Reference proteome</keyword>
<protein>
    <submittedName>
        <fullName evidence="1">DUF309 domain-containing protein</fullName>
    </submittedName>
</protein>
<dbReference type="Gene3D" id="1.10.3450.10">
    <property type="entry name" value="TTHA0068-like"/>
    <property type="match status" value="1"/>
</dbReference>
<sequence>MYDQAYVDFLAHFHGTRDYFECHEILEDRWKEDTPLDRQATWVGLIQIAVAMYHYRRENVIGAYRTGQKAYDILSERKEELSSYGLEEHSLFSFLNELLYRIQNRVPYQSMELPIEDSSLLEAVKVRCEELGCTYGAPSPLEDPTIIHRHTTRDRSEVIEEREKQLEIRKQNRI</sequence>
<dbReference type="SUPFAM" id="SSF140663">
    <property type="entry name" value="TTHA0068-like"/>
    <property type="match status" value="1"/>
</dbReference>
<dbReference type="EMBL" id="JBHLTP010000003">
    <property type="protein sequence ID" value="MFC0523094.1"/>
    <property type="molecule type" value="Genomic_DNA"/>
</dbReference>
<evidence type="ECO:0000313" key="2">
    <source>
        <dbReference type="Proteomes" id="UP001589836"/>
    </source>
</evidence>
<name>A0ABV6LLC4_9BACI</name>